<dbReference type="Gene3D" id="2.40.170.20">
    <property type="entry name" value="TonB-dependent receptor, beta-barrel domain"/>
    <property type="match status" value="1"/>
</dbReference>
<organism evidence="13 14">
    <name type="scientific">Pseudobacter ginsenosidimutans</name>
    <dbReference type="NCBI Taxonomy" id="661488"/>
    <lineage>
        <taxon>Bacteria</taxon>
        <taxon>Pseudomonadati</taxon>
        <taxon>Bacteroidota</taxon>
        <taxon>Chitinophagia</taxon>
        <taxon>Chitinophagales</taxon>
        <taxon>Chitinophagaceae</taxon>
        <taxon>Pseudobacter</taxon>
    </lineage>
</organism>
<keyword evidence="7 8" id="KW-0998">Cell outer membrane</keyword>
<dbReference type="NCBIfam" id="TIGR04056">
    <property type="entry name" value="OMP_RagA_SusC"/>
    <property type="match status" value="1"/>
</dbReference>
<protein>
    <submittedName>
        <fullName evidence="13">TonB-linked SusC/RagA family outer membrane protein</fullName>
    </submittedName>
</protein>
<evidence type="ECO:0000256" key="7">
    <source>
        <dbReference type="ARBA" id="ARBA00023237"/>
    </source>
</evidence>
<dbReference type="InterPro" id="IPR036942">
    <property type="entry name" value="Beta-barrel_TonB_sf"/>
</dbReference>
<dbReference type="InterPro" id="IPR039426">
    <property type="entry name" value="TonB-dep_rcpt-like"/>
</dbReference>
<sequence>MKRLLLVFTCLLSVLFAVAQTRSISGIVKDDKGDPVAAATVRAKGARSGTTTKGDGSFTLTIPQTAQTLVVSSVGFTEQEIPLTPALTYDITLQKSSGQELSEVVVTAQGISRDRRSLGYATTNLKTDQIANKGEVNLVNSLQGKVAGVNITGASGSPGASSNINIRGITSFLGSNQPLFVVDGVPVSNDLDRTNGGPISSLGDAQPSNRIADLNLNNIESVNVLKGPAAAVLYGSRASNGAIIITTKKGAGGRGKMDISLGSSYSIQKVSGLPELQNEYGQGLNGVYNPISGNSFGPKFGATPTTANGLIDAQGNTVPYQLYKDNIKDFFETGNLNENNLNINFGDATQNATLNIGHLSQHGIIPATSLKRTNIQFGGNTTVGKMKIGGTVTYINTGNQGALGGNSAGGGTGFGYLVNIPRSFDLQAYENDWKFPNGQQKFALLANGIENPYFTAHENPVTGNLSRFLGSATLSYDITPWLNATYRFGADVYTDRRKQIYAVSSRVIPQGLVLEDQFYRQELNSDLFVTAKKKDIFTEGLNATAMLGWGVNQRKFQNVFAQGDELVINNFYNLSSATVFSNGTGETHSLRRLVGYYGQISLDWNNYLFLELTGRVDQSSTLPKNKNTYLYPGGALSFVFTDAFDISNDVLSYGKLRFSAAQVGRDADPYQLQNIFVNNSLGNNVAGVTFPLAVGAKPLPGFTPSNIIRNPDIKPEFTTSYEVGVNLGLFKNRVTIDAAYFNTVSKDQIFQVALPASTGFTARFANVGKMTNKGIELALTGSPFNGKNFQWDINANFTRIRNKVVDIFEGVENFAIASGQSFSGVVPSIAKGYAYGVVIGNKLPRTPDGQFIINPLTGTFAAGIGNSILSDPNPDWTAGITNTFRFHGISLQFLWDYTSGGDIFSFTVPALRSSGALKETGVNRDQPMIIPGVIEDPAGSGKYVQNTIQIPAQAYWRAAGLATDLSVFDATVLRLRELALGYDLPANVLQKTPLSLVRFTAFARNLWFHAPNYPMDPEVNTQGAGNLRGLDLMGAPNVKTMGISLKVTFK</sequence>
<evidence type="ECO:0000256" key="5">
    <source>
        <dbReference type="ARBA" id="ARBA00023077"/>
    </source>
</evidence>
<evidence type="ECO:0000256" key="9">
    <source>
        <dbReference type="RuleBase" id="RU003357"/>
    </source>
</evidence>
<evidence type="ECO:0000313" key="13">
    <source>
        <dbReference type="EMBL" id="RZS75886.1"/>
    </source>
</evidence>
<reference evidence="13 14" key="1">
    <citation type="submission" date="2019-02" db="EMBL/GenBank/DDBJ databases">
        <title>Genomic Encyclopedia of Type Strains, Phase IV (KMG-IV): sequencing the most valuable type-strain genomes for metagenomic binning, comparative biology and taxonomic classification.</title>
        <authorList>
            <person name="Goeker M."/>
        </authorList>
    </citation>
    <scope>NUCLEOTIDE SEQUENCE [LARGE SCALE GENOMIC DNA]</scope>
    <source>
        <strain evidence="13 14">DSM 18116</strain>
    </source>
</reference>
<dbReference type="InterPro" id="IPR023997">
    <property type="entry name" value="TonB-dep_OMP_SusC/RagA_CS"/>
</dbReference>
<feature type="domain" description="TonB-dependent receptor-like beta-barrel" evidence="11">
    <location>
        <begin position="425"/>
        <end position="877"/>
    </location>
</feature>
<evidence type="ECO:0000256" key="10">
    <source>
        <dbReference type="SAM" id="SignalP"/>
    </source>
</evidence>
<feature type="chain" id="PRO_5020288562" evidence="10">
    <location>
        <begin position="20"/>
        <end position="1050"/>
    </location>
</feature>
<comment type="caution">
    <text evidence="13">The sequence shown here is derived from an EMBL/GenBank/DDBJ whole genome shotgun (WGS) entry which is preliminary data.</text>
</comment>
<dbReference type="Gene3D" id="2.170.130.10">
    <property type="entry name" value="TonB-dependent receptor, plug domain"/>
    <property type="match status" value="1"/>
</dbReference>
<dbReference type="Gene3D" id="2.60.40.1120">
    <property type="entry name" value="Carboxypeptidase-like, regulatory domain"/>
    <property type="match status" value="1"/>
</dbReference>
<accession>A0A4Q7N4F1</accession>
<keyword evidence="14" id="KW-1185">Reference proteome</keyword>
<proteinExistence type="inferred from homology"/>
<dbReference type="PROSITE" id="PS52016">
    <property type="entry name" value="TONB_DEPENDENT_REC_3"/>
    <property type="match status" value="1"/>
</dbReference>
<name>A0A4Q7N4F1_9BACT</name>
<evidence type="ECO:0000256" key="6">
    <source>
        <dbReference type="ARBA" id="ARBA00023136"/>
    </source>
</evidence>
<feature type="domain" description="TonB-dependent receptor plug" evidence="12">
    <location>
        <begin position="116"/>
        <end position="242"/>
    </location>
</feature>
<dbReference type="SUPFAM" id="SSF56935">
    <property type="entry name" value="Porins"/>
    <property type="match status" value="1"/>
</dbReference>
<feature type="signal peptide" evidence="10">
    <location>
        <begin position="1"/>
        <end position="19"/>
    </location>
</feature>
<evidence type="ECO:0000256" key="3">
    <source>
        <dbReference type="ARBA" id="ARBA00022452"/>
    </source>
</evidence>
<dbReference type="Proteomes" id="UP000293874">
    <property type="component" value="Unassembled WGS sequence"/>
</dbReference>
<evidence type="ECO:0000256" key="2">
    <source>
        <dbReference type="ARBA" id="ARBA00022448"/>
    </source>
</evidence>
<gene>
    <name evidence="13" type="ORF">EV199_1762</name>
</gene>
<dbReference type="InterPro" id="IPR000531">
    <property type="entry name" value="Beta-barrel_TonB"/>
</dbReference>
<keyword evidence="6 8" id="KW-0472">Membrane</keyword>
<dbReference type="InterPro" id="IPR008969">
    <property type="entry name" value="CarboxyPept-like_regulatory"/>
</dbReference>
<evidence type="ECO:0000259" key="12">
    <source>
        <dbReference type="Pfam" id="PF07715"/>
    </source>
</evidence>
<dbReference type="SUPFAM" id="SSF49464">
    <property type="entry name" value="Carboxypeptidase regulatory domain-like"/>
    <property type="match status" value="1"/>
</dbReference>
<dbReference type="Pfam" id="PF07715">
    <property type="entry name" value="Plug"/>
    <property type="match status" value="1"/>
</dbReference>
<dbReference type="AlphaFoldDB" id="A0A4Q7N4F1"/>
<evidence type="ECO:0000259" key="11">
    <source>
        <dbReference type="Pfam" id="PF00593"/>
    </source>
</evidence>
<dbReference type="Pfam" id="PF00593">
    <property type="entry name" value="TonB_dep_Rec_b-barrel"/>
    <property type="match status" value="1"/>
</dbReference>
<dbReference type="InterPro" id="IPR037066">
    <property type="entry name" value="Plug_dom_sf"/>
</dbReference>
<dbReference type="RefSeq" id="WP_130540220.1">
    <property type="nucleotide sequence ID" value="NZ_CP042431.1"/>
</dbReference>
<comment type="subcellular location">
    <subcellularLocation>
        <location evidence="1 8">Cell outer membrane</location>
        <topology evidence="1 8">Multi-pass membrane protein</topology>
    </subcellularLocation>
</comment>
<dbReference type="InterPro" id="IPR012910">
    <property type="entry name" value="Plug_dom"/>
</dbReference>
<evidence type="ECO:0000256" key="1">
    <source>
        <dbReference type="ARBA" id="ARBA00004571"/>
    </source>
</evidence>
<dbReference type="EMBL" id="SGXA01000001">
    <property type="protein sequence ID" value="RZS75886.1"/>
    <property type="molecule type" value="Genomic_DNA"/>
</dbReference>
<keyword evidence="3 8" id="KW-1134">Transmembrane beta strand</keyword>
<evidence type="ECO:0000256" key="4">
    <source>
        <dbReference type="ARBA" id="ARBA00022692"/>
    </source>
</evidence>
<dbReference type="Pfam" id="PF13715">
    <property type="entry name" value="CarbopepD_reg_2"/>
    <property type="match status" value="1"/>
</dbReference>
<evidence type="ECO:0000313" key="14">
    <source>
        <dbReference type="Proteomes" id="UP000293874"/>
    </source>
</evidence>
<keyword evidence="10" id="KW-0732">Signal</keyword>
<dbReference type="InterPro" id="IPR023996">
    <property type="entry name" value="TonB-dep_OMP_SusC/RagA"/>
</dbReference>
<keyword evidence="4 8" id="KW-0812">Transmembrane</keyword>
<evidence type="ECO:0000256" key="8">
    <source>
        <dbReference type="PROSITE-ProRule" id="PRU01360"/>
    </source>
</evidence>
<dbReference type="NCBIfam" id="TIGR04057">
    <property type="entry name" value="SusC_RagA_signa"/>
    <property type="match status" value="1"/>
</dbReference>
<keyword evidence="2 8" id="KW-0813">Transport</keyword>
<keyword evidence="5 9" id="KW-0798">TonB box</keyword>
<dbReference type="GO" id="GO:0009279">
    <property type="term" value="C:cell outer membrane"/>
    <property type="evidence" value="ECO:0007669"/>
    <property type="project" value="UniProtKB-SubCell"/>
</dbReference>
<dbReference type="OrthoDB" id="609136at2"/>
<comment type="similarity">
    <text evidence="8 9">Belongs to the TonB-dependent receptor family.</text>
</comment>